<accession>A0A939TFW8</accession>
<dbReference type="RefSeq" id="WP_208263050.1">
    <property type="nucleotide sequence ID" value="NZ_JAGEOJ010000029.1"/>
</dbReference>
<evidence type="ECO:0000256" key="2">
    <source>
        <dbReference type="SAM" id="SignalP"/>
    </source>
</evidence>
<comment type="caution">
    <text evidence="3">The sequence shown here is derived from an EMBL/GenBank/DDBJ whole genome shotgun (WGS) entry which is preliminary data.</text>
</comment>
<feature type="region of interest" description="Disordered" evidence="1">
    <location>
        <begin position="230"/>
        <end position="282"/>
    </location>
</feature>
<name>A0A939TFW8_9ACTN</name>
<sequence>MTRNSRRVVALAIAGAVAFAPVISACGAGESPQTAAPTQLTEGVNAHVPQDEKVSKIDIRNMFLLGPAPDQTLAPGSSLPLYATVINQVKGQDRLVAVTSDAFSQSKIAGGAVVLPAAAPSGKGSAVSLLGVAPAATPSATPTGKASGKPSTAPTTSPTTSPSATPSTSASAPETTPSAATGTGGLAPLVLLTGLNREVRGGESVRLRLQFEHAGSVELSVPVIPRQGEYATYAPAPEPATPTASPKPGTSETATPGGSGSPSPTTSGESESPSPSTTPSAG</sequence>
<proteinExistence type="predicted"/>
<feature type="region of interest" description="Disordered" evidence="1">
    <location>
        <begin position="135"/>
        <end position="185"/>
    </location>
</feature>
<feature type="chain" id="PRO_5037520091" description="Copper chaperone PCu(A)C" evidence="2">
    <location>
        <begin position="26"/>
        <end position="282"/>
    </location>
</feature>
<organism evidence="3 4">
    <name type="scientific">Actinomadura barringtoniae</name>
    <dbReference type="NCBI Taxonomy" id="1427535"/>
    <lineage>
        <taxon>Bacteria</taxon>
        <taxon>Bacillati</taxon>
        <taxon>Actinomycetota</taxon>
        <taxon>Actinomycetes</taxon>
        <taxon>Streptosporangiales</taxon>
        <taxon>Thermomonosporaceae</taxon>
        <taxon>Actinomadura</taxon>
    </lineage>
</organism>
<evidence type="ECO:0000256" key="1">
    <source>
        <dbReference type="SAM" id="MobiDB-lite"/>
    </source>
</evidence>
<evidence type="ECO:0000313" key="3">
    <source>
        <dbReference type="EMBL" id="MBO2454825.1"/>
    </source>
</evidence>
<dbReference type="EMBL" id="JAGEOJ010000029">
    <property type="protein sequence ID" value="MBO2454825.1"/>
    <property type="molecule type" value="Genomic_DNA"/>
</dbReference>
<dbReference type="PROSITE" id="PS51257">
    <property type="entry name" value="PROKAR_LIPOPROTEIN"/>
    <property type="match status" value="1"/>
</dbReference>
<reference evidence="3" key="1">
    <citation type="submission" date="2021-03" db="EMBL/GenBank/DDBJ databases">
        <authorList>
            <person name="Kanchanasin P."/>
            <person name="Saeng-In P."/>
            <person name="Phongsopitanun W."/>
            <person name="Yuki M."/>
            <person name="Kudo T."/>
            <person name="Ohkuma M."/>
            <person name="Tanasupawat S."/>
        </authorList>
    </citation>
    <scope>NUCLEOTIDE SEQUENCE</scope>
    <source>
        <strain evidence="3">GKU 128</strain>
    </source>
</reference>
<evidence type="ECO:0000313" key="4">
    <source>
        <dbReference type="Proteomes" id="UP000669179"/>
    </source>
</evidence>
<dbReference type="InterPro" id="IPR036182">
    <property type="entry name" value="PCuAC_sf"/>
</dbReference>
<dbReference type="PRINTS" id="PR01217">
    <property type="entry name" value="PRICHEXTENSN"/>
</dbReference>
<keyword evidence="4" id="KW-1185">Reference proteome</keyword>
<evidence type="ECO:0008006" key="5">
    <source>
        <dbReference type="Google" id="ProtNLM"/>
    </source>
</evidence>
<keyword evidence="2" id="KW-0732">Signal</keyword>
<feature type="signal peptide" evidence="2">
    <location>
        <begin position="1"/>
        <end position="25"/>
    </location>
</feature>
<gene>
    <name evidence="3" type="ORF">J4573_47600</name>
</gene>
<dbReference type="AlphaFoldDB" id="A0A939TFW8"/>
<dbReference type="Proteomes" id="UP000669179">
    <property type="component" value="Unassembled WGS sequence"/>
</dbReference>
<dbReference type="Gene3D" id="2.60.40.1890">
    <property type="entry name" value="PCu(A)C copper chaperone"/>
    <property type="match status" value="1"/>
</dbReference>
<protein>
    <recommendedName>
        <fullName evidence="5">Copper chaperone PCu(A)C</fullName>
    </recommendedName>
</protein>